<evidence type="ECO:0000313" key="2">
    <source>
        <dbReference type="Proteomes" id="UP000051999"/>
    </source>
</evidence>
<reference evidence="1 2" key="1">
    <citation type="journal article" date="2015" name="Genome Announc.">
        <title>Expanding the biotechnology potential of lactobacilli through comparative genomics of 213 strains and associated genera.</title>
        <authorList>
            <person name="Sun Z."/>
            <person name="Harris H.M."/>
            <person name="McCann A."/>
            <person name="Guo C."/>
            <person name="Argimon S."/>
            <person name="Zhang W."/>
            <person name="Yang X."/>
            <person name="Jeffery I.B."/>
            <person name="Cooney J.C."/>
            <person name="Kagawa T.F."/>
            <person name="Liu W."/>
            <person name="Song Y."/>
            <person name="Salvetti E."/>
            <person name="Wrobel A."/>
            <person name="Rasinkangas P."/>
            <person name="Parkhill J."/>
            <person name="Rea M.C."/>
            <person name="O'Sullivan O."/>
            <person name="Ritari J."/>
            <person name="Douillard F.P."/>
            <person name="Paul Ross R."/>
            <person name="Yang R."/>
            <person name="Briner A.E."/>
            <person name="Felis G.E."/>
            <person name="de Vos W.M."/>
            <person name="Barrangou R."/>
            <person name="Klaenhammer T.R."/>
            <person name="Caufield P.W."/>
            <person name="Cui Y."/>
            <person name="Zhang H."/>
            <person name="O'Toole P.W."/>
        </authorList>
    </citation>
    <scope>NUCLEOTIDE SEQUENCE [LARGE SCALE GENOMIC DNA]</scope>
    <source>
        <strain evidence="1 2">DSM 15814</strain>
    </source>
</reference>
<dbReference type="AlphaFoldDB" id="A0A0R1RRK1"/>
<keyword evidence="2" id="KW-1185">Reference proteome</keyword>
<protein>
    <recommendedName>
        <fullName evidence="3">HTH marR-type domain-containing protein</fullName>
    </recommendedName>
</protein>
<dbReference type="PATRIC" id="fig|1114972.6.peg.1150"/>
<organism evidence="1 2">
    <name type="scientific">Furfurilactobacillus rossiae DSM 15814</name>
    <dbReference type="NCBI Taxonomy" id="1114972"/>
    <lineage>
        <taxon>Bacteria</taxon>
        <taxon>Bacillati</taxon>
        <taxon>Bacillota</taxon>
        <taxon>Bacilli</taxon>
        <taxon>Lactobacillales</taxon>
        <taxon>Lactobacillaceae</taxon>
        <taxon>Furfurilactobacillus</taxon>
    </lineage>
</organism>
<dbReference type="OrthoDB" id="1853358at2"/>
<dbReference type="SUPFAM" id="SSF46785">
    <property type="entry name" value="Winged helix' DNA-binding domain"/>
    <property type="match status" value="1"/>
</dbReference>
<name>A0A0R1RRK1_9LACO</name>
<dbReference type="Gene3D" id="1.10.10.10">
    <property type="entry name" value="Winged helix-like DNA-binding domain superfamily/Winged helix DNA-binding domain"/>
    <property type="match status" value="1"/>
</dbReference>
<evidence type="ECO:0008006" key="3">
    <source>
        <dbReference type="Google" id="ProtNLM"/>
    </source>
</evidence>
<sequence length="156" mass="17754">MTQQAQPSQADIARMTTLLIHGHLADIYALQKVNMDVGNLPKLGLRDILLVTQIGLEPGITSSKLSHLFRMSSPLLSTRITALMKLNLVQQVEDTKDRRVHNLKLLASGKKVYQFWYKRIEALAINILMTHSLEDMNQMEERIEYILKSVQSSLIN</sequence>
<gene>
    <name evidence="1" type="ORF">FD35_GL001135</name>
</gene>
<dbReference type="Proteomes" id="UP000051999">
    <property type="component" value="Unassembled WGS sequence"/>
</dbReference>
<comment type="caution">
    <text evidence="1">The sequence shown here is derived from an EMBL/GenBank/DDBJ whole genome shotgun (WGS) entry which is preliminary data.</text>
</comment>
<evidence type="ECO:0000313" key="1">
    <source>
        <dbReference type="EMBL" id="KRL56842.1"/>
    </source>
</evidence>
<dbReference type="EMBL" id="AZFF01000002">
    <property type="protein sequence ID" value="KRL56842.1"/>
    <property type="molecule type" value="Genomic_DNA"/>
</dbReference>
<accession>A0A0R1RRK1</accession>
<proteinExistence type="predicted"/>
<dbReference type="InterPro" id="IPR036388">
    <property type="entry name" value="WH-like_DNA-bd_sf"/>
</dbReference>
<dbReference type="RefSeq" id="WP_017262432.1">
    <property type="nucleotide sequence ID" value="NZ_AUAW01000004.1"/>
</dbReference>
<dbReference type="InterPro" id="IPR036390">
    <property type="entry name" value="WH_DNA-bd_sf"/>
</dbReference>